<protein>
    <recommendedName>
        <fullName evidence="3">hAT-like transposase RNase-H fold domain-containing protein</fullName>
    </recommendedName>
</protein>
<dbReference type="AlphaFoldDB" id="A0A4S8MDQ9"/>
<evidence type="ECO:0000313" key="1">
    <source>
        <dbReference type="EMBL" id="THV00677.1"/>
    </source>
</evidence>
<dbReference type="EMBL" id="ML179100">
    <property type="protein sequence ID" value="THV00677.1"/>
    <property type="molecule type" value="Genomic_DNA"/>
</dbReference>
<accession>A0A4S8MDQ9</accession>
<feature type="non-terminal residue" evidence="1">
    <location>
        <position position="1"/>
    </location>
</feature>
<evidence type="ECO:0000313" key="2">
    <source>
        <dbReference type="Proteomes" id="UP000297245"/>
    </source>
</evidence>
<dbReference type="InterPro" id="IPR012337">
    <property type="entry name" value="RNaseH-like_sf"/>
</dbReference>
<proteinExistence type="predicted"/>
<dbReference type="SUPFAM" id="SSF53098">
    <property type="entry name" value="Ribonuclease H-like"/>
    <property type="match status" value="1"/>
</dbReference>
<reference evidence="1 2" key="1">
    <citation type="journal article" date="2019" name="Nat. Ecol. Evol.">
        <title>Megaphylogeny resolves global patterns of mushroom evolution.</title>
        <authorList>
            <person name="Varga T."/>
            <person name="Krizsan K."/>
            <person name="Foldi C."/>
            <person name="Dima B."/>
            <person name="Sanchez-Garcia M."/>
            <person name="Sanchez-Ramirez S."/>
            <person name="Szollosi G.J."/>
            <person name="Szarkandi J.G."/>
            <person name="Papp V."/>
            <person name="Albert L."/>
            <person name="Andreopoulos W."/>
            <person name="Angelini C."/>
            <person name="Antonin V."/>
            <person name="Barry K.W."/>
            <person name="Bougher N.L."/>
            <person name="Buchanan P."/>
            <person name="Buyck B."/>
            <person name="Bense V."/>
            <person name="Catcheside P."/>
            <person name="Chovatia M."/>
            <person name="Cooper J."/>
            <person name="Damon W."/>
            <person name="Desjardin D."/>
            <person name="Finy P."/>
            <person name="Geml J."/>
            <person name="Haridas S."/>
            <person name="Hughes K."/>
            <person name="Justo A."/>
            <person name="Karasinski D."/>
            <person name="Kautmanova I."/>
            <person name="Kiss B."/>
            <person name="Kocsube S."/>
            <person name="Kotiranta H."/>
            <person name="LaButti K.M."/>
            <person name="Lechner B.E."/>
            <person name="Liimatainen K."/>
            <person name="Lipzen A."/>
            <person name="Lukacs Z."/>
            <person name="Mihaltcheva S."/>
            <person name="Morgado L.N."/>
            <person name="Niskanen T."/>
            <person name="Noordeloos M.E."/>
            <person name="Ohm R.A."/>
            <person name="Ortiz-Santana B."/>
            <person name="Ovrebo C."/>
            <person name="Racz N."/>
            <person name="Riley R."/>
            <person name="Savchenko A."/>
            <person name="Shiryaev A."/>
            <person name="Soop K."/>
            <person name="Spirin V."/>
            <person name="Szebenyi C."/>
            <person name="Tomsovsky M."/>
            <person name="Tulloss R.E."/>
            <person name="Uehling J."/>
            <person name="Grigoriev I.V."/>
            <person name="Vagvolgyi C."/>
            <person name="Papp T."/>
            <person name="Martin F.M."/>
            <person name="Miettinen O."/>
            <person name="Hibbett D.S."/>
            <person name="Nagy L.G."/>
        </authorList>
    </citation>
    <scope>NUCLEOTIDE SEQUENCE [LARGE SCALE GENOMIC DNA]</scope>
    <source>
        <strain evidence="1 2">CBS 962.96</strain>
    </source>
</reference>
<dbReference type="OrthoDB" id="3251057at2759"/>
<keyword evidence="2" id="KW-1185">Reference proteome</keyword>
<name>A0A4S8MDQ9_DENBC</name>
<evidence type="ECO:0008006" key="3">
    <source>
        <dbReference type="Google" id="ProtNLM"/>
    </source>
</evidence>
<gene>
    <name evidence="1" type="ORF">K435DRAFT_656689</name>
</gene>
<organism evidence="1 2">
    <name type="scientific">Dendrothele bispora (strain CBS 962.96)</name>
    <dbReference type="NCBI Taxonomy" id="1314807"/>
    <lineage>
        <taxon>Eukaryota</taxon>
        <taxon>Fungi</taxon>
        <taxon>Dikarya</taxon>
        <taxon>Basidiomycota</taxon>
        <taxon>Agaricomycotina</taxon>
        <taxon>Agaricomycetes</taxon>
        <taxon>Agaricomycetidae</taxon>
        <taxon>Agaricales</taxon>
        <taxon>Agaricales incertae sedis</taxon>
        <taxon>Dendrothele</taxon>
    </lineage>
</organism>
<sequence>LGIKFHSSDTLQGKLIQACKANSLSPKKMIRAIDTCWNTMSDVIDHALYLRLPLDRVLSMTKYSKTDKGCKDLSHLKLSPEEWDLLIELQPMLKWFKKVTEHFSKSNCPLLFEVIPYIDSLTNKLERVVNDFTKAPIIRAATAKSRAVLNKYYGKTDIMYHMCMRCSRE</sequence>
<dbReference type="Proteomes" id="UP000297245">
    <property type="component" value="Unassembled WGS sequence"/>
</dbReference>